<evidence type="ECO:0000313" key="2">
    <source>
        <dbReference type="Proteomes" id="UP000019373"/>
    </source>
</evidence>
<protein>
    <submittedName>
        <fullName evidence="1">Uncharacterized protein</fullName>
    </submittedName>
</protein>
<proteinExistence type="predicted"/>
<dbReference type="AlphaFoldDB" id="U1GR00"/>
<evidence type="ECO:0000313" key="1">
    <source>
        <dbReference type="EMBL" id="ERF74773.1"/>
    </source>
</evidence>
<dbReference type="EMBL" id="KE720869">
    <property type="protein sequence ID" value="ERF74773.1"/>
    <property type="molecule type" value="Genomic_DNA"/>
</dbReference>
<gene>
    <name evidence="1" type="ORF">EPUS_04942</name>
</gene>
<dbReference type="HOGENOM" id="CLU_1875414_0_0_1"/>
<sequence>MARLQNVEVRGFKSIPNDIVVVELPATLKKLHLKWESSMGFGPSTPDGPLNDDQIRRCIERNRQDFEKVVTKLFEKAPDLQIFFDTVVGHAPLNKTSAMTARYAIIRVNVVKGQDGEMWSWGGIERKVDRLMVEEG</sequence>
<name>U1GR00_ENDPU</name>
<dbReference type="RefSeq" id="XP_007787943.1">
    <property type="nucleotide sequence ID" value="XM_007789753.1"/>
</dbReference>
<accession>U1GR00</accession>
<keyword evidence="2" id="KW-1185">Reference proteome</keyword>
<dbReference type="Proteomes" id="UP000019373">
    <property type="component" value="Unassembled WGS sequence"/>
</dbReference>
<organism evidence="1 2">
    <name type="scientific">Endocarpon pusillum (strain Z07020 / HMAS-L-300199)</name>
    <name type="common">Lichen-forming fungus</name>
    <dbReference type="NCBI Taxonomy" id="1263415"/>
    <lineage>
        <taxon>Eukaryota</taxon>
        <taxon>Fungi</taxon>
        <taxon>Dikarya</taxon>
        <taxon>Ascomycota</taxon>
        <taxon>Pezizomycotina</taxon>
        <taxon>Eurotiomycetes</taxon>
        <taxon>Chaetothyriomycetidae</taxon>
        <taxon>Verrucariales</taxon>
        <taxon>Verrucariaceae</taxon>
        <taxon>Endocarpon</taxon>
    </lineage>
</organism>
<reference evidence="2" key="1">
    <citation type="journal article" date="2014" name="BMC Genomics">
        <title>Genome characteristics reveal the impact of lichenization on lichen-forming fungus Endocarpon pusillum Hedwig (Verrucariales, Ascomycota).</title>
        <authorList>
            <person name="Wang Y.-Y."/>
            <person name="Liu B."/>
            <person name="Zhang X.-Y."/>
            <person name="Zhou Q.-M."/>
            <person name="Zhang T."/>
            <person name="Li H."/>
            <person name="Yu Y.-F."/>
            <person name="Zhang X.-L."/>
            <person name="Hao X.-Y."/>
            <person name="Wang M."/>
            <person name="Wang L."/>
            <person name="Wei J.-C."/>
        </authorList>
    </citation>
    <scope>NUCLEOTIDE SEQUENCE [LARGE SCALE GENOMIC DNA]</scope>
    <source>
        <strain evidence="2">Z07020 / HMAS-L-300199</strain>
    </source>
</reference>
<dbReference type="GeneID" id="19239895"/>
<dbReference type="OrthoDB" id="4120851at2759"/>